<dbReference type="InterPro" id="IPR023509">
    <property type="entry name" value="DTD-like_sf"/>
</dbReference>
<comment type="similarity">
    <text evidence="1 2">Belongs to the DTD family.</text>
</comment>
<keyword evidence="2" id="KW-0820">tRNA-binding</keyword>
<keyword evidence="2" id="KW-0694">RNA-binding</keyword>
<keyword evidence="2" id="KW-0378">Hydrolase</keyword>
<comment type="catalytic activity">
    <reaction evidence="2">
        <text>glycyl-tRNA(Ala) + H2O = tRNA(Ala) + glycine + H(+)</text>
        <dbReference type="Rhea" id="RHEA:53744"/>
        <dbReference type="Rhea" id="RHEA-COMP:9657"/>
        <dbReference type="Rhea" id="RHEA-COMP:13640"/>
        <dbReference type="ChEBI" id="CHEBI:15377"/>
        <dbReference type="ChEBI" id="CHEBI:15378"/>
        <dbReference type="ChEBI" id="CHEBI:57305"/>
        <dbReference type="ChEBI" id="CHEBI:78442"/>
        <dbReference type="ChEBI" id="CHEBI:78522"/>
    </reaction>
</comment>
<comment type="catalytic activity">
    <reaction evidence="2">
        <text>a D-aminoacyl-tRNA + H2O = a tRNA + a D-alpha-amino acid + H(+)</text>
        <dbReference type="Rhea" id="RHEA:13953"/>
        <dbReference type="Rhea" id="RHEA-COMP:10123"/>
        <dbReference type="Rhea" id="RHEA-COMP:10124"/>
        <dbReference type="ChEBI" id="CHEBI:15377"/>
        <dbReference type="ChEBI" id="CHEBI:15378"/>
        <dbReference type="ChEBI" id="CHEBI:59871"/>
        <dbReference type="ChEBI" id="CHEBI:78442"/>
        <dbReference type="ChEBI" id="CHEBI:79333"/>
        <dbReference type="EC" id="3.1.1.96"/>
    </reaction>
</comment>
<dbReference type="RefSeq" id="WP_116480229.1">
    <property type="nucleotide sequence ID" value="NZ_QEKV01000006.1"/>
</dbReference>
<feature type="short sequence motif" description="Gly-cisPro motif, important for rejection of L-amino acids" evidence="2">
    <location>
        <begin position="138"/>
        <end position="139"/>
    </location>
</feature>
<comment type="subunit">
    <text evidence="2">Homodimer.</text>
</comment>
<dbReference type="PANTHER" id="PTHR10472:SF5">
    <property type="entry name" value="D-AMINOACYL-TRNA DEACYLASE 1"/>
    <property type="match status" value="1"/>
</dbReference>
<evidence type="ECO:0000256" key="1">
    <source>
        <dbReference type="ARBA" id="ARBA00009673"/>
    </source>
</evidence>
<dbReference type="HAMAP" id="MF_00518">
    <property type="entry name" value="Deacylase_Dtd"/>
    <property type="match status" value="1"/>
</dbReference>
<sequence length="148" mass="16540">MIALIQVTDGVKLSIDDKVYNETTDKTLLVLLGVKDDDTIEDVDYIVKKIPKLRIFKDDEDKLNLSALDVGASLFVVSQFTLYAKCRKGNRPSFDRSAGYEKGKEFYEMVVDKLKSTGLEVKTGSFGAMMDIEFNNNGPVTIILDSNE</sequence>
<dbReference type="PANTHER" id="PTHR10472">
    <property type="entry name" value="D-TYROSYL-TRNA TYR DEACYLASE"/>
    <property type="match status" value="1"/>
</dbReference>
<dbReference type="FunFam" id="3.50.80.10:FF:000001">
    <property type="entry name" value="D-aminoacyl-tRNA deacylase"/>
    <property type="match status" value="1"/>
</dbReference>
<evidence type="ECO:0000313" key="3">
    <source>
        <dbReference type="EMBL" id="PVY94155.1"/>
    </source>
</evidence>
<comment type="subcellular location">
    <subcellularLocation>
        <location evidence="2">Cytoplasm</location>
    </subcellularLocation>
</comment>
<comment type="domain">
    <text evidence="2">A Gly-cisPro motif from one monomer fits into the active site of the other monomer to allow specific chiral rejection of L-amino acids.</text>
</comment>
<dbReference type="GO" id="GO:0000049">
    <property type="term" value="F:tRNA binding"/>
    <property type="evidence" value="ECO:0007669"/>
    <property type="project" value="UniProtKB-UniRule"/>
</dbReference>
<organism evidence="3 4">
    <name type="scientific">Ezakiella coagulans</name>
    <dbReference type="NCBI Taxonomy" id="46507"/>
    <lineage>
        <taxon>Bacteria</taxon>
        <taxon>Bacillati</taxon>
        <taxon>Bacillota</taxon>
        <taxon>Tissierellia</taxon>
        <taxon>Ezakiella</taxon>
    </lineage>
</organism>
<dbReference type="AlphaFoldDB" id="A0A2U1E2N3"/>
<proteinExistence type="inferred from homology"/>
<evidence type="ECO:0000256" key="2">
    <source>
        <dbReference type="HAMAP-Rule" id="MF_00518"/>
    </source>
</evidence>
<name>A0A2U1E2N3_9FIRM</name>
<dbReference type="NCBIfam" id="TIGR00256">
    <property type="entry name" value="D-aminoacyl-tRNA deacylase"/>
    <property type="match status" value="1"/>
</dbReference>
<keyword evidence="4" id="KW-1185">Reference proteome</keyword>
<comment type="function">
    <text evidence="2">An aminoacyl-tRNA editing enzyme that deacylates mischarged D-aminoacyl-tRNAs. Also deacylates mischarged glycyl-tRNA(Ala), protecting cells against glycine mischarging by AlaRS. Acts via tRNA-based rather than protein-based catalysis; rejects L-amino acids rather than detecting D-amino acids in the active site. By recycling D-aminoacyl-tRNA to D-amino acids and free tRNA molecules, this enzyme counteracts the toxicity associated with the formation of D-aminoacyl-tRNA entities in vivo and helps enforce protein L-homochirality.</text>
</comment>
<dbReference type="EC" id="3.1.1.96" evidence="2"/>
<gene>
    <name evidence="2" type="primary">dtd</name>
    <name evidence="3" type="ORF">C7381_10627</name>
</gene>
<comment type="caution">
    <text evidence="3">The sequence shown here is derived from an EMBL/GenBank/DDBJ whole genome shotgun (WGS) entry which is preliminary data.</text>
</comment>
<dbReference type="GO" id="GO:0051500">
    <property type="term" value="F:D-tyrosyl-tRNA(Tyr) deacylase activity"/>
    <property type="evidence" value="ECO:0007669"/>
    <property type="project" value="TreeGrafter"/>
</dbReference>
<dbReference type="EC" id="3.1.1.-" evidence="2"/>
<dbReference type="SUPFAM" id="SSF69500">
    <property type="entry name" value="DTD-like"/>
    <property type="match status" value="1"/>
</dbReference>
<dbReference type="GO" id="GO:0043908">
    <property type="term" value="F:Ser(Gly)-tRNA(Ala) hydrolase activity"/>
    <property type="evidence" value="ECO:0007669"/>
    <property type="project" value="UniProtKB-UniRule"/>
</dbReference>
<dbReference type="Pfam" id="PF02580">
    <property type="entry name" value="Tyr_Deacylase"/>
    <property type="match status" value="1"/>
</dbReference>
<evidence type="ECO:0000313" key="4">
    <source>
        <dbReference type="Proteomes" id="UP000245793"/>
    </source>
</evidence>
<keyword evidence="2" id="KW-0963">Cytoplasm</keyword>
<dbReference type="Gene3D" id="3.50.80.10">
    <property type="entry name" value="D-tyrosyl-tRNA(Tyr) deacylase"/>
    <property type="match status" value="1"/>
</dbReference>
<accession>A0A2U1E2N3</accession>
<dbReference type="EMBL" id="QEKV01000006">
    <property type="protein sequence ID" value="PVY94155.1"/>
    <property type="molecule type" value="Genomic_DNA"/>
</dbReference>
<dbReference type="Proteomes" id="UP000245793">
    <property type="component" value="Unassembled WGS sequence"/>
</dbReference>
<reference evidence="3 4" key="1">
    <citation type="submission" date="2018-04" db="EMBL/GenBank/DDBJ databases">
        <title>Genomic Encyclopedia of Type Strains, Phase IV (KMG-IV): sequencing the most valuable type-strain genomes for metagenomic binning, comparative biology and taxonomic classification.</title>
        <authorList>
            <person name="Goeker M."/>
        </authorList>
    </citation>
    <scope>NUCLEOTIDE SEQUENCE [LARGE SCALE GENOMIC DNA]</scope>
    <source>
        <strain evidence="3 4">DSM 20705</strain>
    </source>
</reference>
<dbReference type="GO" id="GO:0019478">
    <property type="term" value="P:D-amino acid catabolic process"/>
    <property type="evidence" value="ECO:0007669"/>
    <property type="project" value="UniProtKB-UniRule"/>
</dbReference>
<dbReference type="GO" id="GO:0005737">
    <property type="term" value="C:cytoplasm"/>
    <property type="evidence" value="ECO:0007669"/>
    <property type="project" value="UniProtKB-SubCell"/>
</dbReference>
<dbReference type="InterPro" id="IPR003732">
    <property type="entry name" value="Daa-tRNA_deacyls_DTD"/>
</dbReference>
<protein>
    <recommendedName>
        <fullName evidence="2">D-aminoacyl-tRNA deacylase</fullName>
        <shortName evidence="2">DTD</shortName>
        <ecNumber evidence="2">3.1.1.96</ecNumber>
    </recommendedName>
    <alternativeName>
        <fullName evidence="2">Gly-tRNA(Ala) deacylase</fullName>
        <ecNumber evidence="2">3.1.1.-</ecNumber>
    </alternativeName>
</protein>
<dbReference type="GO" id="GO:0106026">
    <property type="term" value="F:Gly-tRNA(Ala) deacylase activity"/>
    <property type="evidence" value="ECO:0007669"/>
    <property type="project" value="UniProtKB-UniRule"/>
</dbReference>